<name>A0ABX9KLG2_9FUSO</name>
<accession>A0ABX9KLG2</accession>
<dbReference type="CDD" id="cd07713">
    <property type="entry name" value="DHPS-like_MBL-fold"/>
    <property type="match status" value="1"/>
</dbReference>
<dbReference type="InterPro" id="IPR001279">
    <property type="entry name" value="Metallo-B-lactamas"/>
</dbReference>
<evidence type="ECO:0000313" key="3">
    <source>
        <dbReference type="Proteomes" id="UP000263486"/>
    </source>
</evidence>
<dbReference type="InterPro" id="IPR036866">
    <property type="entry name" value="RibonucZ/Hydroxyglut_hydro"/>
</dbReference>
<dbReference type="SMART" id="SM00849">
    <property type="entry name" value="Lactamase_B"/>
    <property type="match status" value="1"/>
</dbReference>
<evidence type="ECO:0000259" key="1">
    <source>
        <dbReference type="SMART" id="SM00849"/>
    </source>
</evidence>
<dbReference type="EMBL" id="QUAJ01000001">
    <property type="protein sequence ID" value="REI43182.1"/>
    <property type="molecule type" value="Genomic_DNA"/>
</dbReference>
<keyword evidence="3" id="KW-1185">Reference proteome</keyword>
<protein>
    <submittedName>
        <fullName evidence="2">MBL fold metallo-hydrolase</fullName>
    </submittedName>
</protein>
<dbReference type="PANTHER" id="PTHR13754:SF13">
    <property type="entry name" value="METALLO-BETA-LACTAMASE SUPERFAMILY PROTEIN (AFU_ORTHOLOGUE AFUA_3G07630)"/>
    <property type="match status" value="1"/>
</dbReference>
<proteinExistence type="predicted"/>
<dbReference type="Gene3D" id="3.60.15.10">
    <property type="entry name" value="Ribonuclease Z/Hydroxyacylglutathione hydrolase-like"/>
    <property type="match status" value="1"/>
</dbReference>
<dbReference type="RefSeq" id="WP_114640902.1">
    <property type="nucleotide sequence ID" value="NZ_JAACIO010000001.1"/>
</dbReference>
<dbReference type="InterPro" id="IPR052926">
    <property type="entry name" value="Metallo-beta-lactamase_dom"/>
</dbReference>
<dbReference type="Proteomes" id="UP000263486">
    <property type="component" value="Unassembled WGS sequence"/>
</dbReference>
<organism evidence="2 3">
    <name type="scientific">Psychrilyobacter piezotolerans</name>
    <dbReference type="NCBI Taxonomy" id="2293438"/>
    <lineage>
        <taxon>Bacteria</taxon>
        <taxon>Fusobacteriati</taxon>
        <taxon>Fusobacteriota</taxon>
        <taxon>Fusobacteriia</taxon>
        <taxon>Fusobacteriales</taxon>
        <taxon>Fusobacteriaceae</taxon>
        <taxon>Psychrilyobacter</taxon>
    </lineage>
</organism>
<feature type="domain" description="Metallo-beta-lactamase" evidence="1">
    <location>
        <begin position="22"/>
        <end position="238"/>
    </location>
</feature>
<dbReference type="SUPFAM" id="SSF56281">
    <property type="entry name" value="Metallo-hydrolase/oxidoreductase"/>
    <property type="match status" value="1"/>
</dbReference>
<comment type="caution">
    <text evidence="2">The sequence shown here is derived from an EMBL/GenBank/DDBJ whole genome shotgun (WGS) entry which is preliminary data.</text>
</comment>
<dbReference type="Pfam" id="PF00753">
    <property type="entry name" value="Lactamase_B"/>
    <property type="match status" value="1"/>
</dbReference>
<dbReference type="PANTHER" id="PTHR13754">
    <property type="entry name" value="METALLO-BETA-LACTAMASE SUPERFAMILY PROTEIN"/>
    <property type="match status" value="1"/>
</dbReference>
<sequence length="280" mass="31619">MKITTLVENDLYSRQEDLKSQHGLSLHIETADKKILFDTGKDDLFYRNAEILGVDIGGVDYLVLSHAHYDHVGGLAKFLEINKTAKIIISGGAKAEVYSKRLGFYKYIGVKNELLEENIDRFILVDKEFKLDKNISFIINTHSEGEVLKGNSHLYKKTGEIYIPDDFSHEMIMVIEEKKGELVVFTGCSHGGILNMVKSVEDRYPDMRIKGLVGGFHLQNNITKKLAEPEKRVVNIGEKLMGIPHIYTGHCTGKKGFSVLKKILGEQIEEFNTGRVFEIS</sequence>
<evidence type="ECO:0000313" key="2">
    <source>
        <dbReference type="EMBL" id="REI43182.1"/>
    </source>
</evidence>
<reference evidence="2 3" key="1">
    <citation type="submission" date="2018-08" db="EMBL/GenBank/DDBJ databases">
        <title>Draft genome sequence of Psychrilyobacter sp. strain SD5 isolated from Black Sea water.</title>
        <authorList>
            <person name="Yadav S."/>
            <person name="Villanueva L."/>
            <person name="Damste J.S.S."/>
        </authorList>
    </citation>
    <scope>NUCLEOTIDE SEQUENCE [LARGE SCALE GENOMIC DNA]</scope>
    <source>
        <strain evidence="2 3">SD5</strain>
    </source>
</reference>
<gene>
    <name evidence="2" type="ORF">DYH56_00580</name>
</gene>
<dbReference type="InterPro" id="IPR041712">
    <property type="entry name" value="DHPS-like_MBL-fold"/>
</dbReference>